<evidence type="ECO:0000256" key="3">
    <source>
        <dbReference type="ARBA" id="ARBA00022552"/>
    </source>
</evidence>
<keyword evidence="4" id="KW-0539">Nucleus</keyword>
<evidence type="ECO:0000256" key="2">
    <source>
        <dbReference type="ARBA" id="ARBA00006374"/>
    </source>
</evidence>
<proteinExistence type="inferred from homology"/>
<evidence type="ECO:0008006" key="8">
    <source>
        <dbReference type="Google" id="ProtNLM"/>
    </source>
</evidence>
<dbReference type="GO" id="GO:0006364">
    <property type="term" value="P:rRNA processing"/>
    <property type="evidence" value="ECO:0007669"/>
    <property type="project" value="UniProtKB-KW"/>
</dbReference>
<name>A0AAD5BKR6_9ASCO</name>
<protein>
    <recommendedName>
        <fullName evidence="8">Ribosomal RNA-processing protein 1</fullName>
    </recommendedName>
</protein>
<evidence type="ECO:0000256" key="5">
    <source>
        <dbReference type="SAM" id="MobiDB-lite"/>
    </source>
</evidence>
<feature type="compositionally biased region" description="Acidic residues" evidence="5">
    <location>
        <begin position="262"/>
        <end position="292"/>
    </location>
</feature>
<dbReference type="PANTHER" id="PTHR13026:SF0">
    <property type="entry name" value="RIBOSOMAL RNA PROCESSING 1B"/>
    <property type="match status" value="1"/>
</dbReference>
<comment type="subcellular location">
    <subcellularLocation>
        <location evidence="1">Nucleus</location>
    </subcellularLocation>
</comment>
<dbReference type="EMBL" id="JAIHNG010000001">
    <property type="protein sequence ID" value="KAI5968891.1"/>
    <property type="molecule type" value="Genomic_DNA"/>
</dbReference>
<evidence type="ECO:0000313" key="7">
    <source>
        <dbReference type="Proteomes" id="UP001204833"/>
    </source>
</evidence>
<dbReference type="AlphaFoldDB" id="A0AAD5BKR6"/>
<dbReference type="GO" id="GO:0005634">
    <property type="term" value="C:nucleus"/>
    <property type="evidence" value="ECO:0007669"/>
    <property type="project" value="UniProtKB-SubCell"/>
</dbReference>
<dbReference type="Proteomes" id="UP001204833">
    <property type="component" value="Unassembled WGS sequence"/>
</dbReference>
<dbReference type="PANTHER" id="PTHR13026">
    <property type="entry name" value="NNP-1 PROTEIN NOVEL NUCLEAR PROTEIN 1 NOP52"/>
    <property type="match status" value="1"/>
</dbReference>
<comment type="similarity">
    <text evidence="2">Belongs to the RRP1 family.</text>
</comment>
<keyword evidence="3" id="KW-0698">rRNA processing</keyword>
<organism evidence="6 7">
    <name type="scientific">Candida theae</name>
    <dbReference type="NCBI Taxonomy" id="1198502"/>
    <lineage>
        <taxon>Eukaryota</taxon>
        <taxon>Fungi</taxon>
        <taxon>Dikarya</taxon>
        <taxon>Ascomycota</taxon>
        <taxon>Saccharomycotina</taxon>
        <taxon>Pichiomycetes</taxon>
        <taxon>Debaryomycetaceae</taxon>
        <taxon>Candida/Lodderomyces clade</taxon>
        <taxon>Candida</taxon>
    </lineage>
</organism>
<evidence type="ECO:0000256" key="4">
    <source>
        <dbReference type="ARBA" id="ARBA00023242"/>
    </source>
</evidence>
<reference evidence="6 7" key="1">
    <citation type="journal article" date="2022" name="DNA Res.">
        <title>Genome analysis of five recently described species of the CUG-Ser clade uncovers Candida theae as a new hybrid lineage with pathogenic potential in the Candida parapsilosis species complex.</title>
        <authorList>
            <person name="Mixao V."/>
            <person name="Del Olmo V."/>
            <person name="Hegedusova E."/>
            <person name="Saus E."/>
            <person name="Pryszcz L."/>
            <person name="Cillingova A."/>
            <person name="Nosek J."/>
            <person name="Gabaldon T."/>
        </authorList>
    </citation>
    <scope>NUCLEOTIDE SEQUENCE [LARGE SCALE GENOMIC DNA]</scope>
    <source>
        <strain evidence="6 7">CBS 12239</strain>
    </source>
</reference>
<evidence type="ECO:0000256" key="1">
    <source>
        <dbReference type="ARBA" id="ARBA00004123"/>
    </source>
</evidence>
<evidence type="ECO:0000313" key="6">
    <source>
        <dbReference type="EMBL" id="KAI5968891.1"/>
    </source>
</evidence>
<dbReference type="GO" id="GO:0030688">
    <property type="term" value="C:preribosome, small subunit precursor"/>
    <property type="evidence" value="ECO:0007669"/>
    <property type="project" value="InterPro"/>
</dbReference>
<keyword evidence="7" id="KW-1185">Reference proteome</keyword>
<dbReference type="RefSeq" id="XP_051611425.1">
    <property type="nucleotide sequence ID" value="XM_051755084.1"/>
</dbReference>
<dbReference type="InterPro" id="IPR010301">
    <property type="entry name" value="RRP1"/>
</dbReference>
<sequence length="292" mass="34012">MSQASNFVKKLASNDKPTRDAALESLKKFLISKSASSSSSSKTKTFTISLLDAEKLWKGLYYSMWFCDRPKAQERLAENLGRLYSENIKSDDVFLRFVEAFNLIMTKQWSDIDQWRIDKYYLLIRRVLRHNFKYLKSHDWDEPLVRDWVDVMSRTLLSGDAKVPVALPYHLCDIYLDELQLVMFEELAEEEAELDKEDPKYLQKYETLLRQKIAIVEGVPVLKLIEPFSVLNKEAKLKPLREKCKEDVLDDERLVDWAVVGDDSDSDVDGEGDNGSAEQDDEEEEEEEWKGF</sequence>
<comment type="caution">
    <text evidence="6">The sequence shown here is derived from an EMBL/GenBank/DDBJ whole genome shotgun (WGS) entry which is preliminary data.</text>
</comment>
<accession>A0AAD5BKR6</accession>
<gene>
    <name evidence="6" type="ORF">KGF57_000006</name>
</gene>
<dbReference type="Pfam" id="PF05997">
    <property type="entry name" value="Nop52"/>
    <property type="match status" value="1"/>
</dbReference>
<dbReference type="GeneID" id="76148066"/>
<feature type="region of interest" description="Disordered" evidence="5">
    <location>
        <begin position="258"/>
        <end position="292"/>
    </location>
</feature>